<dbReference type="GO" id="GO:1990961">
    <property type="term" value="P:xenobiotic detoxification by transmembrane export across the plasma membrane"/>
    <property type="evidence" value="ECO:0007669"/>
    <property type="project" value="InterPro"/>
</dbReference>
<feature type="transmembrane region" description="Helical" evidence="8">
    <location>
        <begin position="171"/>
        <end position="191"/>
    </location>
</feature>
<organism evidence="10 11">
    <name type="scientific">Tolypothrix tenuis PCC 7101</name>
    <dbReference type="NCBI Taxonomy" id="231146"/>
    <lineage>
        <taxon>Bacteria</taxon>
        <taxon>Bacillati</taxon>
        <taxon>Cyanobacteriota</taxon>
        <taxon>Cyanophyceae</taxon>
        <taxon>Nostocales</taxon>
        <taxon>Tolypothrichaceae</taxon>
        <taxon>Tolypothrix</taxon>
    </lineage>
</organism>
<dbReference type="Proteomes" id="UP000218785">
    <property type="component" value="Chromosome"/>
</dbReference>
<dbReference type="Gene3D" id="1.20.1720.10">
    <property type="entry name" value="Multidrug resistance protein D"/>
    <property type="match status" value="1"/>
</dbReference>
<evidence type="ECO:0000313" key="10">
    <source>
        <dbReference type="EMBL" id="BAY98691.1"/>
    </source>
</evidence>
<evidence type="ECO:0000313" key="11">
    <source>
        <dbReference type="Proteomes" id="UP000218785"/>
    </source>
</evidence>
<evidence type="ECO:0000256" key="7">
    <source>
        <dbReference type="ARBA" id="ARBA00023136"/>
    </source>
</evidence>
<feature type="transmembrane region" description="Helical" evidence="8">
    <location>
        <begin position="76"/>
        <end position="95"/>
    </location>
</feature>
<evidence type="ECO:0000256" key="6">
    <source>
        <dbReference type="ARBA" id="ARBA00022989"/>
    </source>
</evidence>
<keyword evidence="11" id="KW-1185">Reference proteome</keyword>
<keyword evidence="6 8" id="KW-1133">Transmembrane helix</keyword>
<feature type="transmembrane region" description="Helical" evidence="8">
    <location>
        <begin position="314"/>
        <end position="336"/>
    </location>
</feature>
<feature type="transmembrane region" description="Helical" evidence="8">
    <location>
        <begin position="258"/>
        <end position="276"/>
    </location>
</feature>
<evidence type="ECO:0000256" key="4">
    <source>
        <dbReference type="ARBA" id="ARBA00022475"/>
    </source>
</evidence>
<keyword evidence="4" id="KW-1003">Cell membrane</keyword>
<reference evidence="10 11" key="1">
    <citation type="submission" date="2017-06" db="EMBL/GenBank/DDBJ databases">
        <title>Genome sequencing of cyanobaciteial culture collection at National Institute for Environmental Studies (NIES).</title>
        <authorList>
            <person name="Hirose Y."/>
            <person name="Shimura Y."/>
            <person name="Fujisawa T."/>
            <person name="Nakamura Y."/>
            <person name="Kawachi M."/>
        </authorList>
    </citation>
    <scope>NUCLEOTIDE SEQUENCE [LARGE SCALE GENOMIC DNA]</scope>
    <source>
        <strain evidence="10 11">NIES-37</strain>
    </source>
</reference>
<dbReference type="InterPro" id="IPR011701">
    <property type="entry name" value="MFS"/>
</dbReference>
<feature type="transmembrane region" description="Helical" evidence="8">
    <location>
        <begin position="101"/>
        <end position="122"/>
    </location>
</feature>
<evidence type="ECO:0000259" key="9">
    <source>
        <dbReference type="PROSITE" id="PS50850"/>
    </source>
</evidence>
<proteinExistence type="inferred from homology"/>
<accession>A0A1Z4MZB7</accession>
<dbReference type="PROSITE" id="PS50850">
    <property type="entry name" value="MFS"/>
    <property type="match status" value="1"/>
</dbReference>
<dbReference type="RefSeq" id="WP_096576307.1">
    <property type="nucleotide sequence ID" value="NZ_CAWNJS010000001.1"/>
</dbReference>
<evidence type="ECO:0000256" key="2">
    <source>
        <dbReference type="ARBA" id="ARBA00006236"/>
    </source>
</evidence>
<dbReference type="GO" id="GO:0042910">
    <property type="term" value="F:xenobiotic transmembrane transporter activity"/>
    <property type="evidence" value="ECO:0007669"/>
    <property type="project" value="InterPro"/>
</dbReference>
<name>A0A1Z4MZB7_9CYAN</name>
<evidence type="ECO:0000256" key="8">
    <source>
        <dbReference type="SAM" id="Phobius"/>
    </source>
</evidence>
<dbReference type="InterPro" id="IPR020846">
    <property type="entry name" value="MFS_dom"/>
</dbReference>
<dbReference type="EMBL" id="AP018248">
    <property type="protein sequence ID" value="BAY98691.1"/>
    <property type="molecule type" value="Genomic_DNA"/>
</dbReference>
<feature type="transmembrane region" description="Helical" evidence="8">
    <location>
        <begin position="385"/>
        <end position="407"/>
    </location>
</feature>
<dbReference type="GO" id="GO:0005886">
    <property type="term" value="C:plasma membrane"/>
    <property type="evidence" value="ECO:0007669"/>
    <property type="project" value="UniProtKB-SubCell"/>
</dbReference>
<feature type="transmembrane region" description="Helical" evidence="8">
    <location>
        <begin position="134"/>
        <end position="159"/>
    </location>
</feature>
<feature type="domain" description="Major facilitator superfamily (MFS) profile" evidence="9">
    <location>
        <begin position="7"/>
        <end position="412"/>
    </location>
</feature>
<sequence length="426" mass="44505">MRIPPKSLGFTILLGALSALPPLSIDMGLPAFPQISAALRTSSGTVGLTLSLFMLGFAIAQLGFGPLSDRYGRKPVLLAGCGIFALAGAVCATAPSIETLIAWRLVQGAGAGAGMVVTLAIVRDLFEGQEARAQLSYVNLVMSAAPMIAPTIGGWILALPVAGYTYASWRAIYAVLAVGGLLLVMAVALGLSESIAQRHANAIKPRRLIKNYWYILSNPICLGYALVNALYFGCMFAYVAGSPLVMLNVFGVSTTVYGWLFASTAFGIMVGSFLNGRWSMQGVPPSRLLSISLILGVICSVALVVISMSSAAQVATLMPLLVLVTFCRGIISPNAIHGAIQPVPESAGVAAAVVGFLQMLGGSIASGLVAFLYDGHSAFTEGVDKVIAMSGVMAIFAIASYAAYTILARPAERRLALYKGRDFQIK</sequence>
<dbReference type="InterPro" id="IPR036259">
    <property type="entry name" value="MFS_trans_sf"/>
</dbReference>
<keyword evidence="3" id="KW-0813">Transport</keyword>
<comment type="subcellular location">
    <subcellularLocation>
        <location evidence="1">Cell membrane</location>
        <topology evidence="1">Multi-pass membrane protein</topology>
    </subcellularLocation>
</comment>
<feature type="transmembrane region" description="Helical" evidence="8">
    <location>
        <begin position="348"/>
        <end position="373"/>
    </location>
</feature>
<feature type="transmembrane region" description="Helical" evidence="8">
    <location>
        <begin position="288"/>
        <end position="308"/>
    </location>
</feature>
<dbReference type="CDD" id="cd17320">
    <property type="entry name" value="MFS_MdfA_MDR_like"/>
    <property type="match status" value="1"/>
</dbReference>
<keyword evidence="7 8" id="KW-0472">Membrane</keyword>
<comment type="similarity">
    <text evidence="2">Belongs to the major facilitator superfamily. Bcr/CmlA family.</text>
</comment>
<dbReference type="InterPro" id="IPR004812">
    <property type="entry name" value="Efflux_drug-R_Bcr/CmlA"/>
</dbReference>
<evidence type="ECO:0000256" key="5">
    <source>
        <dbReference type="ARBA" id="ARBA00022692"/>
    </source>
</evidence>
<protein>
    <submittedName>
        <fullName evidence="10">Major facilitator superfamily protein</fullName>
    </submittedName>
</protein>
<evidence type="ECO:0000256" key="1">
    <source>
        <dbReference type="ARBA" id="ARBA00004651"/>
    </source>
</evidence>
<dbReference type="PANTHER" id="PTHR23502:SF132">
    <property type="entry name" value="POLYAMINE TRANSPORTER 2-RELATED"/>
    <property type="match status" value="1"/>
</dbReference>
<dbReference type="Pfam" id="PF07690">
    <property type="entry name" value="MFS_1"/>
    <property type="match status" value="1"/>
</dbReference>
<dbReference type="AlphaFoldDB" id="A0A1Z4MZB7"/>
<feature type="transmembrane region" description="Helical" evidence="8">
    <location>
        <begin position="48"/>
        <end position="64"/>
    </location>
</feature>
<dbReference type="PANTHER" id="PTHR23502">
    <property type="entry name" value="MAJOR FACILITATOR SUPERFAMILY"/>
    <property type="match status" value="1"/>
</dbReference>
<feature type="transmembrane region" description="Helical" evidence="8">
    <location>
        <begin position="212"/>
        <end position="238"/>
    </location>
</feature>
<evidence type="ECO:0000256" key="3">
    <source>
        <dbReference type="ARBA" id="ARBA00022448"/>
    </source>
</evidence>
<dbReference type="GO" id="GO:0015385">
    <property type="term" value="F:sodium:proton antiporter activity"/>
    <property type="evidence" value="ECO:0007669"/>
    <property type="project" value="TreeGrafter"/>
</dbReference>
<dbReference type="NCBIfam" id="TIGR00710">
    <property type="entry name" value="efflux_Bcr_CflA"/>
    <property type="match status" value="1"/>
</dbReference>
<keyword evidence="5 8" id="KW-0812">Transmembrane</keyword>
<gene>
    <name evidence="10" type="ORF">NIES37_26430</name>
</gene>
<dbReference type="SUPFAM" id="SSF103473">
    <property type="entry name" value="MFS general substrate transporter"/>
    <property type="match status" value="1"/>
</dbReference>
<dbReference type="KEGG" id="ttq:NIES37_26430"/>